<dbReference type="InterPro" id="IPR003151">
    <property type="entry name" value="PIK-rel_kinase_FAT"/>
</dbReference>
<organism evidence="2 3">
    <name type="scientific">Cichlidogyrus casuarinus</name>
    <dbReference type="NCBI Taxonomy" id="1844966"/>
    <lineage>
        <taxon>Eukaryota</taxon>
        <taxon>Metazoa</taxon>
        <taxon>Spiralia</taxon>
        <taxon>Lophotrochozoa</taxon>
        <taxon>Platyhelminthes</taxon>
        <taxon>Monogenea</taxon>
        <taxon>Monopisthocotylea</taxon>
        <taxon>Dactylogyridea</taxon>
        <taxon>Ancyrocephalidae</taxon>
        <taxon>Cichlidogyrus</taxon>
    </lineage>
</organism>
<dbReference type="Pfam" id="PF02259">
    <property type="entry name" value="FAT"/>
    <property type="match status" value="1"/>
</dbReference>
<proteinExistence type="predicted"/>
<evidence type="ECO:0000313" key="2">
    <source>
        <dbReference type="EMBL" id="KAL3318546.1"/>
    </source>
</evidence>
<evidence type="ECO:0000259" key="1">
    <source>
        <dbReference type="Pfam" id="PF02259"/>
    </source>
</evidence>
<sequence length="282" mass="31841">MKSLGQWDRLELLANGMQSQTGASEMKNQVSESLTPSNLFLMQAEVCWHKRDWNNLFSALASVANEVAPDEQWRLAMIQALSSMAGRRSPAYHQYNEQQHIPPSSSSSQTIGFMSQNSEMEFQRALQSIVRVWRRLPFIVSDMHVPLLQACHMAQEISEGNSLLAFHCGHVLALASVGGNQHGTSAGTCPMPQARQAYSQSSPDYKNVFKSWHSRFPSIQDDLNFWHDLLAWRQIVAENIIACNPQAAKAQDRVILQLFHALVQVFWSVPSKSNPKGRRRRP</sequence>
<evidence type="ECO:0000313" key="3">
    <source>
        <dbReference type="Proteomes" id="UP001626550"/>
    </source>
</evidence>
<name>A0ABD2QJG5_9PLAT</name>
<accession>A0ABD2QJG5</accession>
<dbReference type="Proteomes" id="UP001626550">
    <property type="component" value="Unassembled WGS sequence"/>
</dbReference>
<protein>
    <recommendedName>
        <fullName evidence="1">PIK-related kinase FAT domain-containing protein</fullName>
    </recommendedName>
</protein>
<keyword evidence="3" id="KW-1185">Reference proteome</keyword>
<gene>
    <name evidence="2" type="ORF">Ciccas_002782</name>
</gene>
<dbReference type="EMBL" id="JBJKFK010000231">
    <property type="protein sequence ID" value="KAL3318546.1"/>
    <property type="molecule type" value="Genomic_DNA"/>
</dbReference>
<dbReference type="AlphaFoldDB" id="A0ABD2QJG5"/>
<feature type="domain" description="PIK-related kinase FAT" evidence="1">
    <location>
        <begin position="119"/>
        <end position="240"/>
    </location>
</feature>
<comment type="caution">
    <text evidence="2">The sequence shown here is derived from an EMBL/GenBank/DDBJ whole genome shotgun (WGS) entry which is preliminary data.</text>
</comment>
<reference evidence="2 3" key="1">
    <citation type="submission" date="2024-11" db="EMBL/GenBank/DDBJ databases">
        <title>Adaptive evolution of stress response genes in parasites aligns with host niche diversity.</title>
        <authorList>
            <person name="Hahn C."/>
            <person name="Resl P."/>
        </authorList>
    </citation>
    <scope>NUCLEOTIDE SEQUENCE [LARGE SCALE GENOMIC DNA]</scope>
    <source>
        <strain evidence="2">EGGRZ-B1_66</strain>
        <tissue evidence="2">Body</tissue>
    </source>
</reference>